<dbReference type="Gene3D" id="3.30.565.10">
    <property type="entry name" value="Histidine kinase-like ATPase, C-terminal domain"/>
    <property type="match status" value="1"/>
</dbReference>
<dbReference type="Pfam" id="PF13581">
    <property type="entry name" value="HATPase_c_2"/>
    <property type="match status" value="1"/>
</dbReference>
<gene>
    <name evidence="2" type="ORF">DYBT9623_02029</name>
</gene>
<feature type="domain" description="Histidine kinase/HSP90-like ATPase" evidence="1">
    <location>
        <begin position="7"/>
        <end position="137"/>
    </location>
</feature>
<dbReference type="InterPro" id="IPR036890">
    <property type="entry name" value="HATPase_C_sf"/>
</dbReference>
<accession>A0ABN7R844</accession>
<proteinExistence type="predicted"/>
<sequence length="142" mass="15631">MMESKSFPGNVDSLDSLREYVGERAQQAGLAKKPTYALKLAVDEIATNIILYGYQEAGLVADFTVLSEITEQALMVILEDIAAPFDPLARELPDSGDLTKSLEDREIGGLGIYLTINGVDEFSYEYLNGKNRNKFVMKIAST</sequence>
<evidence type="ECO:0000259" key="1">
    <source>
        <dbReference type="Pfam" id="PF13581"/>
    </source>
</evidence>
<protein>
    <recommendedName>
        <fullName evidence="1">Histidine kinase/HSP90-like ATPase domain-containing protein</fullName>
    </recommendedName>
</protein>
<reference evidence="2 3" key="1">
    <citation type="submission" date="2021-04" db="EMBL/GenBank/DDBJ databases">
        <authorList>
            <person name="Rodrigo-Torres L."/>
            <person name="Arahal R. D."/>
            <person name="Lucena T."/>
        </authorList>
    </citation>
    <scope>NUCLEOTIDE SEQUENCE [LARGE SCALE GENOMIC DNA]</scope>
    <source>
        <strain evidence="2 3">CECT 9623</strain>
    </source>
</reference>
<comment type="caution">
    <text evidence="2">The sequence shown here is derived from an EMBL/GenBank/DDBJ whole genome shotgun (WGS) entry which is preliminary data.</text>
</comment>
<organism evidence="2 3">
    <name type="scientific">Dyadobacter linearis</name>
    <dbReference type="NCBI Taxonomy" id="2823330"/>
    <lineage>
        <taxon>Bacteria</taxon>
        <taxon>Pseudomonadati</taxon>
        <taxon>Bacteroidota</taxon>
        <taxon>Cytophagia</taxon>
        <taxon>Cytophagales</taxon>
        <taxon>Spirosomataceae</taxon>
        <taxon>Dyadobacter</taxon>
    </lineage>
</organism>
<keyword evidence="3" id="KW-1185">Reference proteome</keyword>
<dbReference type="InterPro" id="IPR003594">
    <property type="entry name" value="HATPase_dom"/>
</dbReference>
<name>A0ABN7R844_9BACT</name>
<evidence type="ECO:0000313" key="2">
    <source>
        <dbReference type="EMBL" id="CAG5069293.1"/>
    </source>
</evidence>
<dbReference type="RefSeq" id="WP_215233374.1">
    <property type="nucleotide sequence ID" value="NZ_CAJRAU010000002.1"/>
</dbReference>
<evidence type="ECO:0000313" key="3">
    <source>
        <dbReference type="Proteomes" id="UP000679725"/>
    </source>
</evidence>
<dbReference type="Proteomes" id="UP000679725">
    <property type="component" value="Unassembled WGS sequence"/>
</dbReference>
<dbReference type="CDD" id="cd16936">
    <property type="entry name" value="HATPase_RsbW-like"/>
    <property type="match status" value="1"/>
</dbReference>
<dbReference type="EMBL" id="CAJRAU010000002">
    <property type="protein sequence ID" value="CAG5069293.1"/>
    <property type="molecule type" value="Genomic_DNA"/>
</dbReference>